<evidence type="ECO:0000256" key="2">
    <source>
        <dbReference type="ARBA" id="ARBA00001911"/>
    </source>
</evidence>
<evidence type="ECO:0000259" key="12">
    <source>
        <dbReference type="Pfam" id="PF01370"/>
    </source>
</evidence>
<evidence type="ECO:0000256" key="5">
    <source>
        <dbReference type="ARBA" id="ARBA00013189"/>
    </source>
</evidence>
<dbReference type="RefSeq" id="WP_338208563.1">
    <property type="nucleotide sequence ID" value="NZ_JAYMFF010000002.1"/>
</dbReference>
<evidence type="ECO:0000256" key="4">
    <source>
        <dbReference type="ARBA" id="ARBA00007637"/>
    </source>
</evidence>
<evidence type="ECO:0000256" key="6">
    <source>
        <dbReference type="ARBA" id="ARBA00018569"/>
    </source>
</evidence>
<proteinExistence type="inferred from homology"/>
<dbReference type="PANTHER" id="PTHR43725">
    <property type="entry name" value="UDP-GLUCOSE 4-EPIMERASE"/>
    <property type="match status" value="1"/>
</dbReference>
<evidence type="ECO:0000256" key="8">
    <source>
        <dbReference type="ARBA" id="ARBA00023144"/>
    </source>
</evidence>
<dbReference type="PANTHER" id="PTHR43725:SF47">
    <property type="entry name" value="UDP-GLUCOSE 4-EPIMERASE"/>
    <property type="match status" value="1"/>
</dbReference>
<dbReference type="Pfam" id="PF01370">
    <property type="entry name" value="Epimerase"/>
    <property type="match status" value="1"/>
</dbReference>
<keyword evidence="14" id="KW-1185">Reference proteome</keyword>
<dbReference type="Proteomes" id="UP001349994">
    <property type="component" value="Unassembled WGS sequence"/>
</dbReference>
<dbReference type="Gene3D" id="3.40.50.720">
    <property type="entry name" value="NAD(P)-binding Rossmann-like Domain"/>
    <property type="match status" value="1"/>
</dbReference>
<evidence type="ECO:0000256" key="11">
    <source>
        <dbReference type="ARBA" id="ARBA00033067"/>
    </source>
</evidence>
<keyword evidence="9 13" id="KW-0413">Isomerase</keyword>
<accession>A0ABU6IF47</accession>
<comment type="caution">
    <text evidence="13">The sequence shown here is derived from an EMBL/GenBank/DDBJ whole genome shotgun (WGS) entry which is preliminary data.</text>
</comment>
<evidence type="ECO:0000256" key="1">
    <source>
        <dbReference type="ARBA" id="ARBA00000083"/>
    </source>
</evidence>
<keyword evidence="7" id="KW-0520">NAD</keyword>
<evidence type="ECO:0000256" key="3">
    <source>
        <dbReference type="ARBA" id="ARBA00004947"/>
    </source>
</evidence>
<dbReference type="NCBIfam" id="TIGR01179">
    <property type="entry name" value="galE"/>
    <property type="match status" value="1"/>
</dbReference>
<dbReference type="EMBL" id="JAYMFF010000002">
    <property type="protein sequence ID" value="MEC4175027.1"/>
    <property type="molecule type" value="Genomic_DNA"/>
</dbReference>
<evidence type="ECO:0000256" key="9">
    <source>
        <dbReference type="ARBA" id="ARBA00023235"/>
    </source>
</evidence>
<evidence type="ECO:0000313" key="14">
    <source>
        <dbReference type="Proteomes" id="UP001349994"/>
    </source>
</evidence>
<sequence>MANALLAKDPAQTCVLVTGGAGFIGSHTVVELLERGYQVVIVDDLSNSSREAVRRVGEITGVEPVFADVATEEVAEAAAAVAGATIREETPGPSLTFYEANILDRAALETIFTAHPVDVIIHFAGFKAVGESVAKPLEYYWNNIAGTLVLAEVAREHGCKNIVFSSSATVYGDPEFVPITEACPKHNATNPYGQTKSMLEQILTDLYVGDNEWNVVLLRYFNPIGAHESGRIGEDPKGIPNNLLPYVAQVAVGKLERVGVFGDDYDTPDGTGVRDYIHVVDLARGHVAALDWMAGRVGTGEPIGLGSMAGEPAEDGSRRGVGIFNLGTGNGSSVLDVIHAFEAACGHEIPYAILDRRPGDIAACYADASKARDELGWTAEYDMARMCADGWRWQSQNPDGYGDAK</sequence>
<dbReference type="InterPro" id="IPR036291">
    <property type="entry name" value="NAD(P)-bd_dom_sf"/>
</dbReference>
<reference evidence="13 14" key="1">
    <citation type="submission" date="2024-01" db="EMBL/GenBank/DDBJ databases">
        <title>novel species in genus Adlercreutzia.</title>
        <authorList>
            <person name="Liu X."/>
        </authorList>
    </citation>
    <scope>NUCLEOTIDE SEQUENCE [LARGE SCALE GENOMIC DNA]</scope>
    <source>
        <strain evidence="13 14">R7</strain>
    </source>
</reference>
<dbReference type="InterPro" id="IPR001509">
    <property type="entry name" value="Epimerase_deHydtase"/>
</dbReference>
<dbReference type="SUPFAM" id="SSF51735">
    <property type="entry name" value="NAD(P)-binding Rossmann-fold domains"/>
    <property type="match status" value="1"/>
</dbReference>
<dbReference type="GO" id="GO:0003978">
    <property type="term" value="F:UDP-glucose 4-epimerase activity"/>
    <property type="evidence" value="ECO:0007669"/>
    <property type="project" value="UniProtKB-EC"/>
</dbReference>
<keyword evidence="8" id="KW-0119">Carbohydrate metabolism</keyword>
<keyword evidence="8" id="KW-0299">Galactose metabolism</keyword>
<comment type="pathway">
    <text evidence="3">Carbohydrate metabolism; galactose metabolism.</text>
</comment>
<dbReference type="CDD" id="cd05247">
    <property type="entry name" value="UDP_G4E_1_SDR_e"/>
    <property type="match status" value="1"/>
</dbReference>
<evidence type="ECO:0000256" key="10">
    <source>
        <dbReference type="ARBA" id="ARBA00031367"/>
    </source>
</evidence>
<evidence type="ECO:0000256" key="7">
    <source>
        <dbReference type="ARBA" id="ARBA00023027"/>
    </source>
</evidence>
<gene>
    <name evidence="13" type="primary">galE</name>
    <name evidence="13" type="ORF">VIN30_01000</name>
</gene>
<comment type="cofactor">
    <cofactor evidence="2">
        <name>NAD(+)</name>
        <dbReference type="ChEBI" id="CHEBI:57540"/>
    </cofactor>
</comment>
<dbReference type="EC" id="5.1.3.2" evidence="5"/>
<feature type="domain" description="NAD-dependent epimerase/dehydratase" evidence="12">
    <location>
        <begin position="15"/>
        <end position="292"/>
    </location>
</feature>
<organism evidence="13 14">
    <name type="scientific">Adlercreutzia wanghongyangiae</name>
    <dbReference type="NCBI Taxonomy" id="3111451"/>
    <lineage>
        <taxon>Bacteria</taxon>
        <taxon>Bacillati</taxon>
        <taxon>Actinomycetota</taxon>
        <taxon>Coriobacteriia</taxon>
        <taxon>Eggerthellales</taxon>
        <taxon>Eggerthellaceae</taxon>
        <taxon>Adlercreutzia</taxon>
    </lineage>
</organism>
<comment type="similarity">
    <text evidence="4">Belongs to the NAD(P)-dependent epimerase/dehydratase family.</text>
</comment>
<dbReference type="Gene3D" id="3.90.25.10">
    <property type="entry name" value="UDP-galactose 4-epimerase, domain 1"/>
    <property type="match status" value="1"/>
</dbReference>
<evidence type="ECO:0000313" key="13">
    <source>
        <dbReference type="EMBL" id="MEC4175027.1"/>
    </source>
</evidence>
<dbReference type="InterPro" id="IPR005886">
    <property type="entry name" value="UDP_G4E"/>
</dbReference>
<name>A0ABU6IF47_9ACTN</name>
<protein>
    <recommendedName>
        <fullName evidence="6">UDP-glucose 4-epimerase</fullName>
        <ecNumber evidence="5">5.1.3.2</ecNumber>
    </recommendedName>
    <alternativeName>
        <fullName evidence="11">Galactowaldenase</fullName>
    </alternativeName>
    <alternativeName>
        <fullName evidence="10">UDP-galactose 4-epimerase</fullName>
    </alternativeName>
</protein>
<comment type="catalytic activity">
    <reaction evidence="1">
        <text>UDP-alpha-D-glucose = UDP-alpha-D-galactose</text>
        <dbReference type="Rhea" id="RHEA:22168"/>
        <dbReference type="ChEBI" id="CHEBI:58885"/>
        <dbReference type="ChEBI" id="CHEBI:66914"/>
        <dbReference type="EC" id="5.1.3.2"/>
    </reaction>
</comment>